<evidence type="ECO:0000256" key="1">
    <source>
        <dbReference type="SAM" id="MobiDB-lite"/>
    </source>
</evidence>
<protein>
    <submittedName>
        <fullName evidence="2">Uncharacterized protein</fullName>
    </submittedName>
</protein>
<dbReference type="AlphaFoldDB" id="A0A8T1PRQ1"/>
<dbReference type="Proteomes" id="UP000811609">
    <property type="component" value="Chromosome 8"/>
</dbReference>
<feature type="compositionally biased region" description="Gly residues" evidence="1">
    <location>
        <begin position="34"/>
        <end position="50"/>
    </location>
</feature>
<dbReference type="EMBL" id="CM031816">
    <property type="protein sequence ID" value="KAG6645755.1"/>
    <property type="molecule type" value="Genomic_DNA"/>
</dbReference>
<sequence>MKGGGNREEEWVPKSNGLLYPKGRRACSVDATGTRGGGGGGNGERMGRGLGLVSSVRRLGRGTGRGESGVQDRVRGGEEGTRVGLGWVWCLLSAGWGGARGGGRRATGRGEKFKGSGGERKGRTGRGERGESFG</sequence>
<organism evidence="2 3">
    <name type="scientific">Carya illinoinensis</name>
    <name type="common">Pecan</name>
    <dbReference type="NCBI Taxonomy" id="32201"/>
    <lineage>
        <taxon>Eukaryota</taxon>
        <taxon>Viridiplantae</taxon>
        <taxon>Streptophyta</taxon>
        <taxon>Embryophyta</taxon>
        <taxon>Tracheophyta</taxon>
        <taxon>Spermatophyta</taxon>
        <taxon>Magnoliopsida</taxon>
        <taxon>eudicotyledons</taxon>
        <taxon>Gunneridae</taxon>
        <taxon>Pentapetalae</taxon>
        <taxon>rosids</taxon>
        <taxon>fabids</taxon>
        <taxon>Fagales</taxon>
        <taxon>Juglandaceae</taxon>
        <taxon>Carya</taxon>
    </lineage>
</organism>
<name>A0A8T1PRQ1_CARIL</name>
<evidence type="ECO:0000313" key="2">
    <source>
        <dbReference type="EMBL" id="KAG6645755.1"/>
    </source>
</evidence>
<comment type="caution">
    <text evidence="2">The sequence shown here is derived from an EMBL/GenBank/DDBJ whole genome shotgun (WGS) entry which is preliminary data.</text>
</comment>
<feature type="region of interest" description="Disordered" evidence="1">
    <location>
        <begin position="1"/>
        <end position="77"/>
    </location>
</feature>
<evidence type="ECO:0000313" key="3">
    <source>
        <dbReference type="Proteomes" id="UP000811609"/>
    </source>
</evidence>
<feature type="compositionally biased region" description="Basic and acidic residues" evidence="1">
    <location>
        <begin position="108"/>
        <end position="134"/>
    </location>
</feature>
<accession>A0A8T1PRQ1</accession>
<proteinExistence type="predicted"/>
<feature type="compositionally biased region" description="Basic and acidic residues" evidence="1">
    <location>
        <begin position="1"/>
        <end position="12"/>
    </location>
</feature>
<reference evidence="2" key="1">
    <citation type="submission" date="2020-12" db="EMBL/GenBank/DDBJ databases">
        <title>WGS assembly of Carya illinoinensis cv. Pawnee.</title>
        <authorList>
            <person name="Platts A."/>
            <person name="Shu S."/>
            <person name="Wright S."/>
            <person name="Barry K."/>
            <person name="Edger P."/>
            <person name="Pires J.C."/>
            <person name="Schmutz J."/>
        </authorList>
    </citation>
    <scope>NUCLEOTIDE SEQUENCE</scope>
    <source>
        <tissue evidence="2">Leaf</tissue>
    </source>
</reference>
<feature type="region of interest" description="Disordered" evidence="1">
    <location>
        <begin position="98"/>
        <end position="134"/>
    </location>
</feature>
<keyword evidence="3" id="KW-1185">Reference proteome</keyword>
<gene>
    <name evidence="2" type="ORF">CIPAW_08G144800</name>
</gene>